<evidence type="ECO:0000256" key="1">
    <source>
        <dbReference type="SAM" id="MobiDB-lite"/>
    </source>
</evidence>
<accession>A0A183SC19</accession>
<feature type="compositionally biased region" description="Low complexity" evidence="1">
    <location>
        <begin position="1"/>
        <end position="14"/>
    </location>
</feature>
<protein>
    <submittedName>
        <fullName evidence="2 4">Uncharacterized protein</fullName>
    </submittedName>
</protein>
<dbReference type="OrthoDB" id="10469172at2759"/>
<evidence type="ECO:0000313" key="3">
    <source>
        <dbReference type="Proteomes" id="UP000275846"/>
    </source>
</evidence>
<gene>
    <name evidence="2" type="ORF">SSLN_LOCUS1767</name>
</gene>
<evidence type="ECO:0000313" key="2">
    <source>
        <dbReference type="EMBL" id="VDL88152.1"/>
    </source>
</evidence>
<feature type="region of interest" description="Disordered" evidence="1">
    <location>
        <begin position="1"/>
        <end position="44"/>
    </location>
</feature>
<dbReference type="AlphaFoldDB" id="A0A183SC19"/>
<dbReference type="WBParaSite" id="SSLN_0000183401-mRNA-1">
    <property type="protein sequence ID" value="SSLN_0000183401-mRNA-1"/>
    <property type="gene ID" value="SSLN_0000183401"/>
</dbReference>
<keyword evidence="3" id="KW-1185">Reference proteome</keyword>
<evidence type="ECO:0000313" key="4">
    <source>
        <dbReference type="WBParaSite" id="SSLN_0000183401-mRNA-1"/>
    </source>
</evidence>
<name>A0A183SC19_SCHSO</name>
<sequence>MLVSSVLSGSMSPSELGFEDTGGGSGSFFDHPTPSARDQILRPNSFSSSRCGASILSSPLNQALEHKFGHVGGSGGGGATGPLSLNPDPLLILQQREVQIIQSIRQLHGKYQVRMR</sequence>
<dbReference type="EMBL" id="UYSU01006791">
    <property type="protein sequence ID" value="VDL88152.1"/>
    <property type="molecule type" value="Genomic_DNA"/>
</dbReference>
<dbReference type="Proteomes" id="UP000275846">
    <property type="component" value="Unassembled WGS sequence"/>
</dbReference>
<reference evidence="2 3" key="2">
    <citation type="submission" date="2018-11" db="EMBL/GenBank/DDBJ databases">
        <authorList>
            <consortium name="Pathogen Informatics"/>
        </authorList>
    </citation>
    <scope>NUCLEOTIDE SEQUENCE [LARGE SCALE GENOMIC DNA]</scope>
    <source>
        <strain evidence="2 3">NST_G2</strain>
    </source>
</reference>
<reference evidence="4" key="1">
    <citation type="submission" date="2016-06" db="UniProtKB">
        <authorList>
            <consortium name="WormBaseParasite"/>
        </authorList>
    </citation>
    <scope>IDENTIFICATION</scope>
</reference>
<proteinExistence type="predicted"/>
<organism evidence="4">
    <name type="scientific">Schistocephalus solidus</name>
    <name type="common">Tapeworm</name>
    <dbReference type="NCBI Taxonomy" id="70667"/>
    <lineage>
        <taxon>Eukaryota</taxon>
        <taxon>Metazoa</taxon>
        <taxon>Spiralia</taxon>
        <taxon>Lophotrochozoa</taxon>
        <taxon>Platyhelminthes</taxon>
        <taxon>Cestoda</taxon>
        <taxon>Eucestoda</taxon>
        <taxon>Diphyllobothriidea</taxon>
        <taxon>Diphyllobothriidae</taxon>
        <taxon>Schistocephalus</taxon>
    </lineage>
</organism>